<dbReference type="EMBL" id="GDHF01007252">
    <property type="protein sequence ID" value="JAI45062.1"/>
    <property type="molecule type" value="Transcribed_RNA"/>
</dbReference>
<evidence type="ECO:0000256" key="1">
    <source>
        <dbReference type="SAM" id="Phobius"/>
    </source>
</evidence>
<accession>A0A0K8W1P7</accession>
<protein>
    <recommendedName>
        <fullName evidence="3">Beta-1,4-mannosyl-glycoprotein 4-beta-N-acetylglucosaminyltransferase</fullName>
    </recommendedName>
</protein>
<feature type="transmembrane region" description="Helical" evidence="1">
    <location>
        <begin position="44"/>
        <end position="63"/>
    </location>
</feature>
<sequence>MFQRNAANATTRLTNNQHLYSDIEMPDVASSTTIGGKTTLTKKLLLTLLVLAQICFISCLWLLQLGDGLNTSLNEVTAHNGDTKDYSINTNNLVNKPRRGALLGMRRVNFITNSVNISSTDTAGRKVASKQEVSQAVIENSQSGKESNFKKDFYVKLNRLNKTIEYRNRSGFLPELDNDVLWCFRKGSIDEQSQISNDEAAQDVVLSWEEENTQCKCRAGWHGRDCGQPEVMWRALLTSKSHFQLQEPTKTRSPNRLVHLLEGNFFNLDLLDLQISMLADVVDYFVIYIKPARKDFKTIQHWLRETLPTNKYMIYLCDKEYTLNKEGNCTIKQAYAHFHQQLQQNQIKLLPLKPSDLLLYTDDRVLPSPDALQFLKYYAKDVRNVLFRLKYVVYGFYWQHPKQTYLNGLVSSFVHMDNPSQINGDESDPAKKFDISLTASNHPAPFVIGDLNHFGGWFCKYCQQPEEIVAELQAENSSLTQVQFADTVRNHNIDAAYLQKLIATGVYVDGKMQLLRNRRYSDKYYAPALAETDNSKYGNLLVNLFESFDDDIEYEAGNY</sequence>
<dbReference type="GO" id="GO:0016020">
    <property type="term" value="C:membrane"/>
    <property type="evidence" value="ECO:0007669"/>
    <property type="project" value="InterPro"/>
</dbReference>
<gene>
    <name evidence="2" type="ORF">c1_g1_i1</name>
</gene>
<dbReference type="OrthoDB" id="6474464at2759"/>
<evidence type="ECO:0008006" key="3">
    <source>
        <dbReference type="Google" id="ProtNLM"/>
    </source>
</evidence>
<keyword evidence="1" id="KW-0812">Transmembrane</keyword>
<dbReference type="InterPro" id="IPR006813">
    <property type="entry name" value="Glyco_trans_17"/>
</dbReference>
<reference evidence="2" key="1">
    <citation type="submission" date="2015-06" db="EMBL/GenBank/DDBJ databases">
        <authorList>
            <person name="Hoefler B.C."/>
            <person name="Straight P.D."/>
        </authorList>
    </citation>
    <scope>NUCLEOTIDE SEQUENCE</scope>
</reference>
<keyword evidence="1" id="KW-0472">Membrane</keyword>
<dbReference type="PANTHER" id="PTHR12224">
    <property type="entry name" value="BETA-1,4-MANNOSYL-GLYCOPROTEIN BETA-1,4-N-ACETYLGLUCOSAMINYL-TRANSFERASE"/>
    <property type="match status" value="1"/>
</dbReference>
<dbReference type="GO" id="GO:0003830">
    <property type="term" value="F:beta-1,4-mannosylglycoprotein 4-beta-N-acetylglucosaminyltransferase activity"/>
    <property type="evidence" value="ECO:0007669"/>
    <property type="project" value="InterPro"/>
</dbReference>
<keyword evidence="1" id="KW-1133">Transmembrane helix</keyword>
<name>A0A0K8W1P7_BACLA</name>
<evidence type="ECO:0000313" key="2">
    <source>
        <dbReference type="EMBL" id="JAI45062.1"/>
    </source>
</evidence>
<dbReference type="GO" id="GO:0006044">
    <property type="term" value="P:N-acetylglucosamine metabolic process"/>
    <property type="evidence" value="ECO:0007669"/>
    <property type="project" value="TreeGrafter"/>
</dbReference>
<proteinExistence type="predicted"/>
<dbReference type="PANTHER" id="PTHR12224:SF0">
    <property type="entry name" value="BETA-1,4-MANNOSYL-GLYCOPROTEIN 4-BETA-N-ACETYLGLUCOSAMINYLTRANSFERASE"/>
    <property type="match status" value="1"/>
</dbReference>
<organism evidence="2">
    <name type="scientific">Bactrocera latifrons</name>
    <name type="common">Malaysian fruit fly</name>
    <name type="synonym">Chaetodacus latifrons</name>
    <dbReference type="NCBI Taxonomy" id="174628"/>
    <lineage>
        <taxon>Eukaryota</taxon>
        <taxon>Metazoa</taxon>
        <taxon>Ecdysozoa</taxon>
        <taxon>Arthropoda</taxon>
        <taxon>Hexapoda</taxon>
        <taxon>Insecta</taxon>
        <taxon>Pterygota</taxon>
        <taxon>Neoptera</taxon>
        <taxon>Endopterygota</taxon>
        <taxon>Diptera</taxon>
        <taxon>Brachycera</taxon>
        <taxon>Muscomorpha</taxon>
        <taxon>Tephritoidea</taxon>
        <taxon>Tephritidae</taxon>
        <taxon>Bactrocera</taxon>
        <taxon>Bactrocera</taxon>
    </lineage>
</organism>
<dbReference type="AlphaFoldDB" id="A0A0K8W1P7"/>